<dbReference type="Proteomes" id="UP000234981">
    <property type="component" value="Genome"/>
</dbReference>
<gene>
    <name evidence="1" type="primary">ORF5</name>
</gene>
<reference evidence="1" key="1">
    <citation type="journal article" date="2015" name="Plant Pathol.">
        <title>Characterisation of the first two viruses described from wild populations of hammer orchids (Drakaea spp.) in Australia.</title>
        <authorList>
            <person name="Ong J.W.L."/>
            <person name="Phillips R.D."/>
            <person name="Dixon K.W."/>
            <person name="Jones M.G.K."/>
            <person name="Wylie S.J."/>
        </authorList>
    </citation>
    <scope>NUCLEOTIDE SEQUENCE [LARGE SCALE GENOMIC DNA]</scope>
    <source>
        <strain evidence="1">Canning Mills</strain>
    </source>
</reference>
<name>A0A0F7KL15_9VIRU</name>
<keyword evidence="2" id="KW-1185">Reference proteome</keyword>
<accession>A0A0F7KL15</accession>
<evidence type="ECO:0000313" key="2">
    <source>
        <dbReference type="Proteomes" id="UP000234981"/>
    </source>
</evidence>
<sequence length="139" mass="16069">MERHLGLKVECKNRLSLFDESNSSLSRKCKLNDLIHLNCGMPPAVEMRDDFLSFSCDGFCGEKHRSEFEKQNSLDRETKESLFVKKHLNELKLSLIKRVHNVVEKGKSLDLNLSDDVILNMLRECLCETKCMDVIHSKL</sequence>
<dbReference type="EMBL" id="KP760462">
    <property type="protein sequence ID" value="AKH39763.1"/>
    <property type="molecule type" value="Genomic_RNA"/>
</dbReference>
<dbReference type="RefSeq" id="YP_009665979.1">
    <property type="nucleotide sequence ID" value="NC_043399.1"/>
</dbReference>
<organism evidence="1 2">
    <name type="scientific">Drakaea virus A</name>
    <dbReference type="NCBI Taxonomy" id="1647805"/>
    <lineage>
        <taxon>Viruses</taxon>
        <taxon>Riboviria</taxon>
        <taxon>Orthornavirae</taxon>
        <taxon>Kitrinoviricota</taxon>
        <taxon>Alsuviricetes</taxon>
        <taxon>Martellivirales</taxon>
        <taxon>Virgaviridae</taxon>
        <taxon>Goravirus</taxon>
        <taxon>Goravirus drakeae</taxon>
    </lineage>
</organism>
<dbReference type="KEGG" id="vg:41324508"/>
<evidence type="ECO:0000313" key="1">
    <source>
        <dbReference type="EMBL" id="AKH39763.1"/>
    </source>
</evidence>
<dbReference type="GeneID" id="41324508"/>
<protein>
    <submittedName>
        <fullName evidence="1">16 kDa protein</fullName>
    </submittedName>
</protein>
<proteinExistence type="predicted"/>